<accession>A0A1Y6B4Q2</accession>
<feature type="domain" description="DNA primase/polymerase bifunctional N-terminal" evidence="3">
    <location>
        <begin position="15"/>
        <end position="175"/>
    </location>
</feature>
<dbReference type="InterPro" id="IPR051620">
    <property type="entry name" value="ORF904-like_C"/>
</dbReference>
<evidence type="ECO:0000313" key="5">
    <source>
        <dbReference type="Proteomes" id="UP000192917"/>
    </source>
</evidence>
<dbReference type="Pfam" id="PF09250">
    <property type="entry name" value="Prim-Pol"/>
    <property type="match status" value="1"/>
</dbReference>
<dbReference type="SUPFAM" id="SSF56747">
    <property type="entry name" value="Prim-pol domain"/>
    <property type="match status" value="1"/>
</dbReference>
<dbReference type="CDD" id="cd04859">
    <property type="entry name" value="Prim_Pol"/>
    <property type="match status" value="1"/>
</dbReference>
<gene>
    <name evidence="4" type="ORF">SAMN05428998_101279</name>
</gene>
<organism evidence="4 5">
    <name type="scientific">Tistlia consotensis USBA 355</name>
    <dbReference type="NCBI Taxonomy" id="560819"/>
    <lineage>
        <taxon>Bacteria</taxon>
        <taxon>Pseudomonadati</taxon>
        <taxon>Pseudomonadota</taxon>
        <taxon>Alphaproteobacteria</taxon>
        <taxon>Rhodospirillales</taxon>
        <taxon>Rhodovibrionaceae</taxon>
        <taxon>Tistlia</taxon>
    </lineage>
</organism>
<name>A0A1Y6B4Q2_9PROT</name>
<keyword evidence="5" id="KW-1185">Reference proteome</keyword>
<dbReference type="PANTHER" id="PTHR35372">
    <property type="entry name" value="ATP BINDING PROTEIN-RELATED"/>
    <property type="match status" value="1"/>
</dbReference>
<dbReference type="SMART" id="SM00942">
    <property type="entry name" value="PriCT_1"/>
    <property type="match status" value="1"/>
</dbReference>
<sequence>MTGEVPPSAGCEAAALAYLARGWSVLPLRPADKRPLVAWEPLQHERPDAETLRAWFARWPAANVGIVTGALSGLVVLDVDPHHGGADSLAALERAHGPLPATVEAETGGGGRHLYFRHPGGLVRNRAGLRQGIDLRGDGGYVVAPPSRHPSGGLYRWRPGGSPDALPPAHLPLWLLGQGGGRLGRSLADWRELVRAGVPEGQRNDSLASLAGHLLWHGVDPDVTLELLLAWNRQRCRPPLDDAEVAQVTRNIVRLHEREDGPPGSAAG</sequence>
<evidence type="ECO:0000259" key="2">
    <source>
        <dbReference type="SMART" id="SM00942"/>
    </source>
</evidence>
<dbReference type="InterPro" id="IPR014820">
    <property type="entry name" value="PriCT_1"/>
</dbReference>
<dbReference type="GO" id="GO:0016787">
    <property type="term" value="F:hydrolase activity"/>
    <property type="evidence" value="ECO:0007669"/>
    <property type="project" value="UniProtKB-KW"/>
</dbReference>
<feature type="domain" description="Primase C-terminal 1" evidence="2">
    <location>
        <begin position="192"/>
        <end position="258"/>
    </location>
</feature>
<dbReference type="EMBL" id="FWZX01000001">
    <property type="protein sequence ID" value="SME90017.1"/>
    <property type="molecule type" value="Genomic_DNA"/>
</dbReference>
<proteinExistence type="predicted"/>
<dbReference type="Proteomes" id="UP000192917">
    <property type="component" value="Unassembled WGS sequence"/>
</dbReference>
<keyword evidence="1" id="KW-0378">Hydrolase</keyword>
<evidence type="ECO:0000259" key="3">
    <source>
        <dbReference type="SMART" id="SM00943"/>
    </source>
</evidence>
<dbReference type="Pfam" id="PF08708">
    <property type="entry name" value="PriCT_1"/>
    <property type="match status" value="1"/>
</dbReference>
<dbReference type="Gene3D" id="3.30.720.160">
    <property type="entry name" value="Bifunctional DNA primase/polymerase, N-terminal"/>
    <property type="match status" value="1"/>
</dbReference>
<dbReference type="RefSeq" id="WP_085120634.1">
    <property type="nucleotide sequence ID" value="NZ_FWZX01000001.1"/>
</dbReference>
<dbReference type="PANTHER" id="PTHR35372:SF2">
    <property type="entry name" value="SF3 HELICASE DOMAIN-CONTAINING PROTEIN"/>
    <property type="match status" value="1"/>
</dbReference>
<evidence type="ECO:0000313" key="4">
    <source>
        <dbReference type="EMBL" id="SME90017.1"/>
    </source>
</evidence>
<dbReference type="SMART" id="SM00943">
    <property type="entry name" value="Prim-Pol"/>
    <property type="match status" value="1"/>
</dbReference>
<dbReference type="STRING" id="560819.SAMN05428998_101279"/>
<reference evidence="4 5" key="1">
    <citation type="submission" date="2017-04" db="EMBL/GenBank/DDBJ databases">
        <authorList>
            <person name="Afonso C.L."/>
            <person name="Miller P.J."/>
            <person name="Scott M.A."/>
            <person name="Spackman E."/>
            <person name="Goraichik I."/>
            <person name="Dimitrov K.M."/>
            <person name="Suarez D.L."/>
            <person name="Swayne D.E."/>
        </authorList>
    </citation>
    <scope>NUCLEOTIDE SEQUENCE [LARGE SCALE GENOMIC DNA]</scope>
    <source>
        <strain evidence="4 5">USBA 355</strain>
    </source>
</reference>
<dbReference type="InterPro" id="IPR015330">
    <property type="entry name" value="DNA_primase/pol_bifunc_N"/>
</dbReference>
<evidence type="ECO:0000256" key="1">
    <source>
        <dbReference type="ARBA" id="ARBA00022801"/>
    </source>
</evidence>
<dbReference type="AlphaFoldDB" id="A0A1Y6B4Q2"/>
<protein>
    <submittedName>
        <fullName evidence="4">Primase C terminal 1 (PriCT-1)</fullName>
    </submittedName>
</protein>